<protein>
    <submittedName>
        <fullName evidence="2">V8-like Glu-specific endopeptidase</fullName>
    </submittedName>
</protein>
<dbReference type="AlphaFoldDB" id="A0A4R6J9X5"/>
<dbReference type="OrthoDB" id="104542at2"/>
<dbReference type="SUPFAM" id="SSF50494">
    <property type="entry name" value="Trypsin-like serine proteases"/>
    <property type="match status" value="1"/>
</dbReference>
<name>A0A4R6J9X5_9ACTN</name>
<keyword evidence="3" id="KW-1185">Reference proteome</keyword>
<dbReference type="Pfam" id="PF19955">
    <property type="entry name" value="EAD1"/>
    <property type="match status" value="1"/>
</dbReference>
<comment type="caution">
    <text evidence="2">The sequence shown here is derived from an EMBL/GenBank/DDBJ whole genome shotgun (WGS) entry which is preliminary data.</text>
</comment>
<dbReference type="EMBL" id="SNWR01000002">
    <property type="protein sequence ID" value="TDO32450.1"/>
    <property type="molecule type" value="Genomic_DNA"/>
</dbReference>
<evidence type="ECO:0000313" key="3">
    <source>
        <dbReference type="Proteomes" id="UP000294901"/>
    </source>
</evidence>
<accession>A0A4R6J9X5</accession>
<evidence type="ECO:0000259" key="1">
    <source>
        <dbReference type="Pfam" id="PF19955"/>
    </source>
</evidence>
<evidence type="ECO:0000313" key="2">
    <source>
        <dbReference type="EMBL" id="TDO32450.1"/>
    </source>
</evidence>
<dbReference type="InterPro" id="IPR043504">
    <property type="entry name" value="Peptidase_S1_PA_chymotrypsin"/>
</dbReference>
<organism evidence="2 3">
    <name type="scientific">Paractinoplanes brasiliensis</name>
    <dbReference type="NCBI Taxonomy" id="52695"/>
    <lineage>
        <taxon>Bacteria</taxon>
        <taxon>Bacillati</taxon>
        <taxon>Actinomycetota</taxon>
        <taxon>Actinomycetes</taxon>
        <taxon>Micromonosporales</taxon>
        <taxon>Micromonosporaceae</taxon>
        <taxon>Paractinoplanes</taxon>
    </lineage>
</organism>
<reference evidence="2 3" key="1">
    <citation type="submission" date="2019-03" db="EMBL/GenBank/DDBJ databases">
        <title>Sequencing the genomes of 1000 actinobacteria strains.</title>
        <authorList>
            <person name="Klenk H.-P."/>
        </authorList>
    </citation>
    <scope>NUCLEOTIDE SEQUENCE [LARGE SCALE GENOMIC DNA]</scope>
    <source>
        <strain evidence="2 3">DSM 43805</strain>
    </source>
</reference>
<proteinExistence type="predicted"/>
<dbReference type="RefSeq" id="WP_133878417.1">
    <property type="nucleotide sequence ID" value="NZ_BOMD01000035.1"/>
</dbReference>
<feature type="domain" description="Effector-associated" evidence="1">
    <location>
        <begin position="1"/>
        <end position="86"/>
    </location>
</feature>
<dbReference type="Proteomes" id="UP000294901">
    <property type="component" value="Unassembled WGS sequence"/>
</dbReference>
<dbReference type="Gene3D" id="2.40.10.10">
    <property type="entry name" value="Trypsin-like serine proteases"/>
    <property type="match status" value="2"/>
</dbReference>
<sequence length="339" mass="36513">MPIDGDSARLLSEALLDSFLPDRLDQMLFYRLGKHRHRITMKPDYESVVFDLIMAADSEGWLDRLVLAARQSRPSEPRLFEVAQRRRPTIESGGLESILNIRAPAVEPAKFRAALAAAEAQVCLLARRTATGSVPLGTGFLVGPDLCLTSHHVVGGLFTGELRGADIELSFDHGETLHRLAGDWQVAAAPPSAFEELPGPSDQVPAPGELDFAVLRLAGELGSQPVGAKPEPGAESRGWIERLAPGPLRAGDDLLVLQHIQGKPMRLTLGQVLDVNPNGTRLRHTANTDGGSSGSPCFTLAMELAAIHQAGDPGRSKWHVPDHNRAVPAAAVFSRWRSS</sequence>
<dbReference type="InterPro" id="IPR045430">
    <property type="entry name" value="EAD1"/>
</dbReference>
<dbReference type="Pfam" id="PF13365">
    <property type="entry name" value="Trypsin_2"/>
    <property type="match status" value="1"/>
</dbReference>
<dbReference type="InterPro" id="IPR009003">
    <property type="entry name" value="Peptidase_S1_PA"/>
</dbReference>
<gene>
    <name evidence="2" type="ORF">C8E87_7911</name>
</gene>